<gene>
    <name evidence="1" type="ORF">M8330_12730</name>
</gene>
<sequence>MLHELWEDPCAPADARYAVCPAGPEGDALRAGLSHQARRRVTVHAVNQLEAMLQMYDHLRSAPAC</sequence>
<dbReference type="EMBL" id="JAMOIL010000015">
    <property type="protein sequence ID" value="MCM0621154.1"/>
    <property type="molecule type" value="Genomic_DNA"/>
</dbReference>
<dbReference type="AlphaFoldDB" id="A0A9X2D8S9"/>
<comment type="caution">
    <text evidence="1">The sequence shown here is derived from an EMBL/GenBank/DDBJ whole genome shotgun (WGS) entry which is preliminary data.</text>
</comment>
<evidence type="ECO:0000313" key="1">
    <source>
        <dbReference type="EMBL" id="MCM0621154.1"/>
    </source>
</evidence>
<keyword evidence="2" id="KW-1185">Reference proteome</keyword>
<accession>A0A9X2D8S9</accession>
<protein>
    <submittedName>
        <fullName evidence="1">Uncharacterized protein</fullName>
    </submittedName>
</protein>
<dbReference type="RefSeq" id="WP_250053755.1">
    <property type="nucleotide sequence ID" value="NZ_JAMJPH010000012.1"/>
</dbReference>
<reference evidence="1" key="1">
    <citation type="submission" date="2022-05" db="EMBL/GenBank/DDBJ databases">
        <authorList>
            <person name="Tuo L."/>
        </authorList>
    </citation>
    <scope>NUCLEOTIDE SEQUENCE</scope>
    <source>
        <strain evidence="1">BSK12Z-4</strain>
    </source>
</reference>
<dbReference type="Proteomes" id="UP001139485">
    <property type="component" value="Unassembled WGS sequence"/>
</dbReference>
<proteinExistence type="predicted"/>
<organism evidence="1 2">
    <name type="scientific">Nocardioides bruguierae</name>
    <dbReference type="NCBI Taxonomy" id="2945102"/>
    <lineage>
        <taxon>Bacteria</taxon>
        <taxon>Bacillati</taxon>
        <taxon>Actinomycetota</taxon>
        <taxon>Actinomycetes</taxon>
        <taxon>Propionibacteriales</taxon>
        <taxon>Nocardioidaceae</taxon>
        <taxon>Nocardioides</taxon>
    </lineage>
</organism>
<name>A0A9X2D8S9_9ACTN</name>
<evidence type="ECO:0000313" key="2">
    <source>
        <dbReference type="Proteomes" id="UP001139485"/>
    </source>
</evidence>